<feature type="compositionally biased region" description="Basic and acidic residues" evidence="1">
    <location>
        <begin position="379"/>
        <end position="397"/>
    </location>
</feature>
<feature type="compositionally biased region" description="Polar residues" evidence="1">
    <location>
        <begin position="224"/>
        <end position="233"/>
    </location>
</feature>
<feature type="compositionally biased region" description="Basic and acidic residues" evidence="1">
    <location>
        <begin position="466"/>
        <end position="497"/>
    </location>
</feature>
<feature type="compositionally biased region" description="Low complexity" evidence="1">
    <location>
        <begin position="234"/>
        <end position="247"/>
    </location>
</feature>
<feature type="compositionally biased region" description="Basic and acidic residues" evidence="1">
    <location>
        <begin position="405"/>
        <end position="421"/>
    </location>
</feature>
<reference evidence="2" key="3">
    <citation type="submission" date="2023-05" db="EMBL/GenBank/DDBJ databases">
        <authorList>
            <person name="Smith C.H."/>
        </authorList>
    </citation>
    <scope>NUCLEOTIDE SEQUENCE</scope>
    <source>
        <strain evidence="2">CHS0354</strain>
        <tissue evidence="2">Mantle</tissue>
    </source>
</reference>
<feature type="compositionally biased region" description="Basic and acidic residues" evidence="1">
    <location>
        <begin position="581"/>
        <end position="592"/>
    </location>
</feature>
<feature type="compositionally biased region" description="Basic and acidic residues" evidence="1">
    <location>
        <begin position="249"/>
        <end position="279"/>
    </location>
</feature>
<sequence>MYRPRCSDLRVYMTLCRLTPVVKTAVNQKRHTSCKVSIDPVEFSPGMTTYIQWQRSFFAQRNNMIFHNPKKPPGARLNLYRAERTYSSRNLMELKRKQYMHRLNQSRRAFQGVHGNREFVYLKYMRYINQSKTVPLPSKSGWRRTKWVSKLVTSGESTKDYSQKQRTIDKKVCSSSNVLEKSQSDQFGNLKPEIKKQAKTEVQKRKSPKDLSFTDQAVILVSRPQRSIPSFPQSHNGPSTSSTNSGSQKSREKGEDVHSKGELKDVMEIGADIERKNSDKPLSSRNENQQRQIKPKEEVDMPMYLQGHMSSRGSIHETLQEEDHKSKDFEQREYDDEINKKSKEHDHRLSDIERPESSKGTISKAHEKLQEEDQISNYSEERESPDEMNKNGQEHKSPLLAIENPDSKESASSKGHEKMQEEDQELTDFEQREYADEINKNNQESDSYPSAVETPPESGKVNSSIVHEKLQDQNSTDLEHRKSPDEINKRSQEHDYHPSVIERPNSGKNNLTNVLEKFQKEDQKSIELDQREPADEMDRKSHANNPHASPVERPDSVKKTSDKVHANLQEDQKSTNLKNSEAAHEMDKKSQEYDTLPSNVNRSESGKSTSSEDKGEQTQASINGVEENKT</sequence>
<reference evidence="2" key="2">
    <citation type="journal article" date="2021" name="Genome Biol. Evol.">
        <title>Developing a high-quality reference genome for a parasitic bivalve with doubly uniparental inheritance (Bivalvia: Unionida).</title>
        <authorList>
            <person name="Smith C.H."/>
        </authorList>
    </citation>
    <scope>NUCLEOTIDE SEQUENCE</scope>
    <source>
        <strain evidence="2">CHS0354</strain>
        <tissue evidence="2">Mantle</tissue>
    </source>
</reference>
<feature type="compositionally biased region" description="Basic and acidic residues" evidence="1">
    <location>
        <begin position="192"/>
        <end position="204"/>
    </location>
</feature>
<feature type="compositionally biased region" description="Basic and acidic residues" evidence="1">
    <location>
        <begin position="314"/>
        <end position="357"/>
    </location>
</feature>
<reference evidence="2" key="1">
    <citation type="journal article" date="2021" name="Genome Biol. Evol.">
        <title>A High-Quality Reference Genome for a Parasitic Bivalve with Doubly Uniparental Inheritance (Bivalvia: Unionida).</title>
        <authorList>
            <person name="Smith C.H."/>
        </authorList>
    </citation>
    <scope>NUCLEOTIDE SEQUENCE</scope>
    <source>
        <strain evidence="2">CHS0354</strain>
    </source>
</reference>
<evidence type="ECO:0000313" key="2">
    <source>
        <dbReference type="EMBL" id="KAK3582955.1"/>
    </source>
</evidence>
<comment type="caution">
    <text evidence="2">The sequence shown here is derived from an EMBL/GenBank/DDBJ whole genome shotgun (WGS) entry which is preliminary data.</text>
</comment>
<feature type="compositionally biased region" description="Polar residues" evidence="1">
    <location>
        <begin position="178"/>
        <end position="187"/>
    </location>
</feature>
<accession>A0AAE0S0Z5</accession>
<proteinExistence type="predicted"/>
<feature type="compositionally biased region" description="Polar residues" evidence="1">
    <location>
        <begin position="280"/>
        <end position="292"/>
    </location>
</feature>
<evidence type="ECO:0000313" key="3">
    <source>
        <dbReference type="Proteomes" id="UP001195483"/>
    </source>
</evidence>
<evidence type="ECO:0000256" key="1">
    <source>
        <dbReference type="SAM" id="MobiDB-lite"/>
    </source>
</evidence>
<dbReference type="Proteomes" id="UP001195483">
    <property type="component" value="Unassembled WGS sequence"/>
</dbReference>
<keyword evidence="3" id="KW-1185">Reference proteome</keyword>
<feature type="compositionally biased region" description="Basic and acidic residues" evidence="1">
    <location>
        <begin position="517"/>
        <end position="541"/>
    </location>
</feature>
<gene>
    <name evidence="2" type="ORF">CHS0354_019965</name>
</gene>
<feature type="compositionally biased region" description="Polar residues" evidence="1">
    <location>
        <begin position="596"/>
        <end position="609"/>
    </location>
</feature>
<dbReference type="EMBL" id="JAEAOA010001215">
    <property type="protein sequence ID" value="KAK3582955.1"/>
    <property type="molecule type" value="Genomic_DNA"/>
</dbReference>
<feature type="region of interest" description="Disordered" evidence="1">
    <location>
        <begin position="178"/>
        <end position="630"/>
    </location>
</feature>
<feature type="compositionally biased region" description="Basic and acidic residues" evidence="1">
    <location>
        <begin position="550"/>
        <end position="573"/>
    </location>
</feature>
<organism evidence="2 3">
    <name type="scientific">Potamilus streckersoni</name>
    <dbReference type="NCBI Taxonomy" id="2493646"/>
    <lineage>
        <taxon>Eukaryota</taxon>
        <taxon>Metazoa</taxon>
        <taxon>Spiralia</taxon>
        <taxon>Lophotrochozoa</taxon>
        <taxon>Mollusca</taxon>
        <taxon>Bivalvia</taxon>
        <taxon>Autobranchia</taxon>
        <taxon>Heteroconchia</taxon>
        <taxon>Palaeoheterodonta</taxon>
        <taxon>Unionida</taxon>
        <taxon>Unionoidea</taxon>
        <taxon>Unionidae</taxon>
        <taxon>Ambleminae</taxon>
        <taxon>Lampsilini</taxon>
        <taxon>Potamilus</taxon>
    </lineage>
</organism>
<dbReference type="AlphaFoldDB" id="A0AAE0S0Z5"/>
<name>A0AAE0S0Z5_9BIVA</name>
<feature type="compositionally biased region" description="Basic and acidic residues" evidence="1">
    <location>
        <begin position="429"/>
        <end position="439"/>
    </location>
</feature>
<protein>
    <submittedName>
        <fullName evidence="2">Uncharacterized protein</fullName>
    </submittedName>
</protein>